<evidence type="ECO:0000256" key="1">
    <source>
        <dbReference type="SAM" id="SignalP"/>
    </source>
</evidence>
<dbReference type="EMBL" id="AP026973">
    <property type="protein sequence ID" value="BDT77716.1"/>
    <property type="molecule type" value="Genomic_DNA"/>
</dbReference>
<dbReference type="Proteomes" id="UP001211097">
    <property type="component" value="Chromosome"/>
</dbReference>
<name>A0A9C7FIJ3_9BURK</name>
<dbReference type="KEGG" id="pyt:PKF023_15190"/>
<evidence type="ECO:0008006" key="3">
    <source>
        <dbReference type="Google" id="ProtNLM"/>
    </source>
</evidence>
<dbReference type="AlphaFoldDB" id="A0A9C7FIJ3"/>
<evidence type="ECO:0000313" key="2">
    <source>
        <dbReference type="EMBL" id="BDT77716.1"/>
    </source>
</evidence>
<reference evidence="2" key="1">
    <citation type="submission" date="2022-11" db="EMBL/GenBank/DDBJ databases">
        <title>Complete Genome Sequences of three Polynucleobacter sp. Subcluster PnecC Strains KF022, KF023, and KF032 Isolated from a Shallow Eutrophic Lake in Japan.</title>
        <authorList>
            <person name="Ogata Y."/>
            <person name="Watanabe K."/>
            <person name="Takemine S."/>
            <person name="Shindo C."/>
            <person name="Kurokawa R."/>
            <person name="Suda W."/>
        </authorList>
    </citation>
    <scope>NUCLEOTIDE SEQUENCE</scope>
    <source>
        <strain evidence="2">KF023</strain>
    </source>
</reference>
<accession>A0A9C7FIJ3</accession>
<feature type="chain" id="PRO_5039499299" description="MetA-pathway of phenol degradation" evidence="1">
    <location>
        <begin position="19"/>
        <end position="267"/>
    </location>
</feature>
<sequence>MKLFLFFLFTLFVSASHAEELFVPLSQFDNDSQRLTNNKVLEFWGYHNYDNNDNYQNVLKLRYYNPLEAGDWQGRIRLDTSYASSYNSISSANNAGQYSAGNTMVTIWGQDKTFLKPLGALIGGRVIFPFGNNGQWAVGPQLNWSFVPTVNSLLGLTDFSPLIRYMYGFDTKNNSLVVNPTQPALMRSLQLYPTVGFQLSPNTMLRFWDENGAVYNSAGGGWFVPIDAMVTHRLTKNWVFAIGGSKQVVQTYRQYDWSTYAKISYNF</sequence>
<organism evidence="2">
    <name type="scientific">Polynucleobacter yangtzensis</name>
    <dbReference type="NCBI Taxonomy" id="1743159"/>
    <lineage>
        <taxon>Bacteria</taxon>
        <taxon>Pseudomonadati</taxon>
        <taxon>Pseudomonadota</taxon>
        <taxon>Betaproteobacteria</taxon>
        <taxon>Burkholderiales</taxon>
        <taxon>Burkholderiaceae</taxon>
        <taxon>Polynucleobacter</taxon>
    </lineage>
</organism>
<dbReference type="RefSeq" id="WP_281742159.1">
    <property type="nucleotide sequence ID" value="NZ_AP026973.1"/>
</dbReference>
<gene>
    <name evidence="2" type="ORF">PKF023_15190</name>
</gene>
<protein>
    <recommendedName>
        <fullName evidence="3">MetA-pathway of phenol degradation</fullName>
    </recommendedName>
</protein>
<feature type="signal peptide" evidence="1">
    <location>
        <begin position="1"/>
        <end position="18"/>
    </location>
</feature>
<proteinExistence type="predicted"/>
<keyword evidence="1" id="KW-0732">Signal</keyword>